<name>A0ACB6FT75_9PLEO</name>
<protein>
    <submittedName>
        <fullName evidence="1">Uncharacterized protein</fullName>
    </submittedName>
</protein>
<comment type="caution">
    <text evidence="1">The sequence shown here is derived from an EMBL/GenBank/DDBJ whole genome shotgun (WGS) entry which is preliminary data.</text>
</comment>
<proteinExistence type="predicted"/>
<sequence>MQSNTPPSFESIVAMFSNLPEDMLAYTNRVVDEIMAQDPNGLDPSASSIASRFTESSSPRRREKAAASSPKASPPPPPPPSPPYPGAWDRGRACVVNATNTYWSYGREHGCSQESKSNLVDGERVYMKQPNGTLRWAVFKQQARGTLAARAHLNQMVEAVGGDPATFTNRLAKADYVLVREAPTGVVREEDSGEMFSLWSPVHLGQPASNFFWGTGRFASEYRSDIQEVLGAVYEVGIVMAKAWASQSGVMLISPLKPPRPDKSRLGHFDLARQFEPSIPRRFIDMSTETIRIAASSQDSFSRLPEEVITRIMKCHYNNYIGSVLLCCETFFPKDPGFLTGLCSYAAELHWCEDDERNYGYQPVATTIDAARIQEVLKIRLVNKLFARCMLDAFFKSPIIFEHVSYDWTDPGKIFWFLPCQIEPKLVQRGGRIQAEYYTRVPYTYRFVWNKTDIHCVRTGMDLALTKQTHLPSITDANASLLANDIDKVFIHNPSGLTVRGIQFSRDLESGSICDTESTAELVRLYWNVLGGAHEQTMDLEHNQEFTLYL</sequence>
<keyword evidence="2" id="KW-1185">Reference proteome</keyword>
<reference evidence="1 2" key="1">
    <citation type="journal article" date="2019" name="bioRxiv">
        <title>Genomics, evolutionary history and diagnostics of the Alternaria alternata species group including apple and Asian pear pathotypes.</title>
        <authorList>
            <person name="Armitage A.D."/>
            <person name="Cockerton H.M."/>
            <person name="Sreenivasaprasad S."/>
            <person name="Woodhall J.W."/>
            <person name="Lane C.R."/>
            <person name="Harrison R.J."/>
            <person name="Clarkson J.P."/>
        </authorList>
    </citation>
    <scope>NUCLEOTIDE SEQUENCE [LARGE SCALE GENOMIC DNA]</scope>
    <source>
        <strain evidence="1 2">FERA 650</strain>
    </source>
</reference>
<evidence type="ECO:0000313" key="1">
    <source>
        <dbReference type="EMBL" id="KAB2107660.1"/>
    </source>
</evidence>
<evidence type="ECO:0000313" key="2">
    <source>
        <dbReference type="Proteomes" id="UP000293547"/>
    </source>
</evidence>
<organism evidence="1 2">
    <name type="scientific">Alternaria gaisen</name>
    <dbReference type="NCBI Taxonomy" id="167740"/>
    <lineage>
        <taxon>Eukaryota</taxon>
        <taxon>Fungi</taxon>
        <taxon>Dikarya</taxon>
        <taxon>Ascomycota</taxon>
        <taxon>Pezizomycotina</taxon>
        <taxon>Dothideomycetes</taxon>
        <taxon>Pleosporomycetidae</taxon>
        <taxon>Pleosporales</taxon>
        <taxon>Pleosporineae</taxon>
        <taxon>Pleosporaceae</taxon>
        <taxon>Alternaria</taxon>
        <taxon>Alternaria sect. Alternaria</taxon>
    </lineage>
</organism>
<dbReference type="EMBL" id="PDWZ02000003">
    <property type="protein sequence ID" value="KAB2107660.1"/>
    <property type="molecule type" value="Genomic_DNA"/>
</dbReference>
<accession>A0ACB6FT75</accession>
<dbReference type="Proteomes" id="UP000293547">
    <property type="component" value="Unassembled WGS sequence"/>
</dbReference>
<gene>
    <name evidence="1" type="ORF">AG0111_0g3948</name>
</gene>